<sequence>MRTAIEINLKKWLPSIILAFSCLMVEPAYAQSSLLDTKVTVHITNKTLADVLDEIKINYQIPFSYFKNQLPLQKKINLRLQNEPLDKLLDQISLQAGIQYQAIGGQIVLKEMIETPLKKPANITGSQPKKHLIPISKKPSIQPNSYIFLADNSDFSTIRHTSKEAYLSNKISFRNNIAQKENDEPQFLRSNFATSDAQTLPDNSRFAHITHLDQAFYMPASQPDISNLKVISAGNFPAIPATKPEFRHSTLQLALVPGVSTHGIHPGEYTNAVSINLLAGYSAGNKFVEIGGLSNFNQDHVYGVQIGGLANVVGGNKFVGLTAQEKQKLKKENTESNLQGLQIAGLTNIIAGNAFGWQTTGGINIVQKSLQGVQFAGISNLVKTYTFGIQLAGISNASMESVDGLQIAGLYNYTDGELHGIQLSAFNQAGEIESKRSLISVNHTGLQLGLINTARRMNGFQVGVVNIGGEMAGTQIGLINLNSGKHGKGMPIGLFNLNTRNEFVRLYTSELFASNLEISTGSLRIQNMVSIGYNLLPGNDFYKPKWSVGYSIGQIKRPGKDFFYSYDAGIAHVNQQGKLTKQLSLLTRARATAGYKISLRKVVFHLFGGITFNTFIADHDRNPISPESLRIYHTNNGRSHLEMWPGFVAGIHL</sequence>
<dbReference type="InterPro" id="IPR058093">
    <property type="entry name" value="LA_2272-like"/>
</dbReference>
<dbReference type="EMBL" id="CP048222">
    <property type="protein sequence ID" value="QHT71393.1"/>
    <property type="molecule type" value="Genomic_DNA"/>
</dbReference>
<organism evidence="1 2">
    <name type="scientific">Rhodocytophaga rosea</name>
    <dbReference type="NCBI Taxonomy" id="2704465"/>
    <lineage>
        <taxon>Bacteria</taxon>
        <taxon>Pseudomonadati</taxon>
        <taxon>Bacteroidota</taxon>
        <taxon>Cytophagia</taxon>
        <taxon>Cytophagales</taxon>
        <taxon>Rhodocytophagaceae</taxon>
        <taxon>Rhodocytophaga</taxon>
    </lineage>
</organism>
<dbReference type="NCBIfam" id="NF047436">
    <property type="entry name" value="LA_2272_repeat"/>
    <property type="match status" value="2"/>
</dbReference>
<dbReference type="AlphaFoldDB" id="A0A6C0GV07"/>
<dbReference type="PROSITE" id="PS51257">
    <property type="entry name" value="PROKAR_LIPOPROTEIN"/>
    <property type="match status" value="1"/>
</dbReference>
<proteinExistence type="predicted"/>
<dbReference type="RefSeq" id="WP_162447332.1">
    <property type="nucleotide sequence ID" value="NZ_CP048222.1"/>
</dbReference>
<evidence type="ECO:0008006" key="3">
    <source>
        <dbReference type="Google" id="ProtNLM"/>
    </source>
</evidence>
<dbReference type="KEGG" id="rhoz:GXP67_34410"/>
<protein>
    <recommendedName>
        <fullName evidence="3">Secretin/TonB short N-terminal domain-containing protein</fullName>
    </recommendedName>
</protein>
<evidence type="ECO:0000313" key="2">
    <source>
        <dbReference type="Proteomes" id="UP000480178"/>
    </source>
</evidence>
<accession>A0A6C0GV07</accession>
<name>A0A6C0GV07_9BACT</name>
<keyword evidence="2" id="KW-1185">Reference proteome</keyword>
<dbReference type="Proteomes" id="UP000480178">
    <property type="component" value="Chromosome"/>
</dbReference>
<evidence type="ECO:0000313" key="1">
    <source>
        <dbReference type="EMBL" id="QHT71393.1"/>
    </source>
</evidence>
<gene>
    <name evidence="1" type="ORF">GXP67_34410</name>
</gene>
<reference evidence="1 2" key="1">
    <citation type="submission" date="2020-01" db="EMBL/GenBank/DDBJ databases">
        <authorList>
            <person name="Kim M.K."/>
        </authorList>
    </citation>
    <scope>NUCLEOTIDE SEQUENCE [LARGE SCALE GENOMIC DNA]</scope>
    <source>
        <strain evidence="1 2">172606-1</strain>
    </source>
</reference>
<dbReference type="Gene3D" id="3.55.50.30">
    <property type="match status" value="1"/>
</dbReference>